<keyword evidence="1" id="KW-0812">Transmembrane</keyword>
<reference evidence="2 3" key="1">
    <citation type="submission" date="2014-01" db="EMBL/GenBank/DDBJ databases">
        <title>Plasmidome dynamics in the species complex Clostridium novyi sensu lato converts strains of independent lineages into distinctly different pathogens.</title>
        <authorList>
            <person name="Skarin H."/>
            <person name="Segerman B."/>
        </authorList>
    </citation>
    <scope>NUCLEOTIDE SEQUENCE [LARGE SCALE GENOMIC DNA]</scope>
    <source>
        <strain evidence="2 3">4552</strain>
    </source>
</reference>
<evidence type="ECO:0008006" key="4">
    <source>
        <dbReference type="Google" id="ProtNLM"/>
    </source>
</evidence>
<evidence type="ECO:0000313" key="3">
    <source>
        <dbReference type="Proteomes" id="UP000030012"/>
    </source>
</evidence>
<dbReference type="AlphaFoldDB" id="A0A0A0I9Q8"/>
<organism evidence="2 3">
    <name type="scientific">Clostridium novyi A str. 4552</name>
    <dbReference type="NCBI Taxonomy" id="1444289"/>
    <lineage>
        <taxon>Bacteria</taxon>
        <taxon>Bacillati</taxon>
        <taxon>Bacillota</taxon>
        <taxon>Clostridia</taxon>
        <taxon>Eubacteriales</taxon>
        <taxon>Clostridiaceae</taxon>
        <taxon>Clostridium</taxon>
    </lineage>
</organism>
<evidence type="ECO:0000256" key="1">
    <source>
        <dbReference type="SAM" id="Phobius"/>
    </source>
</evidence>
<dbReference type="RefSeq" id="WP_039252969.1">
    <property type="nucleotide sequence ID" value="NZ_JENJ01000008.1"/>
</dbReference>
<dbReference type="EMBL" id="JENJ01000008">
    <property type="protein sequence ID" value="KGM97637.1"/>
    <property type="molecule type" value="Genomic_DNA"/>
</dbReference>
<protein>
    <recommendedName>
        <fullName evidence="4">Zinc-finger domain-containing protein</fullName>
    </recommendedName>
</protein>
<accession>A0A0A0I9Q8</accession>
<proteinExistence type="predicted"/>
<feature type="transmembrane region" description="Helical" evidence="1">
    <location>
        <begin position="69"/>
        <end position="89"/>
    </location>
</feature>
<keyword evidence="1" id="KW-0472">Membrane</keyword>
<dbReference type="OrthoDB" id="9782842at2"/>
<evidence type="ECO:0000313" key="2">
    <source>
        <dbReference type="EMBL" id="KGM97637.1"/>
    </source>
</evidence>
<comment type="caution">
    <text evidence="2">The sequence shown here is derived from an EMBL/GenBank/DDBJ whole genome shotgun (WGS) entry which is preliminary data.</text>
</comment>
<keyword evidence="1" id="KW-1133">Transmembrane helix</keyword>
<dbReference type="Proteomes" id="UP000030012">
    <property type="component" value="Unassembled WGS sequence"/>
</dbReference>
<gene>
    <name evidence="2" type="ORF">Z968_02720</name>
</gene>
<name>A0A0A0I9Q8_CLONO</name>
<sequence length="90" mass="10703">MSIKNKNECNVFRDLYKGYSYDEVEDDTLRWMKSHEEKCSECRAWIREIKEKSGEGLDDIQCVKKAKNIMFIGIGLVVFFAIWISIWLFI</sequence>